<dbReference type="Gene3D" id="1.20.1250.20">
    <property type="entry name" value="MFS general substrate transporter like domains"/>
    <property type="match status" value="1"/>
</dbReference>
<feature type="transmembrane region" description="Helical" evidence="6">
    <location>
        <begin position="232"/>
        <end position="250"/>
    </location>
</feature>
<evidence type="ECO:0000256" key="6">
    <source>
        <dbReference type="SAM" id="Phobius"/>
    </source>
</evidence>
<keyword evidence="3 6" id="KW-0812">Transmembrane</keyword>
<dbReference type="InterPro" id="IPR036259">
    <property type="entry name" value="MFS_trans_sf"/>
</dbReference>
<keyword evidence="9" id="KW-1185">Reference proteome</keyword>
<evidence type="ECO:0000313" key="9">
    <source>
        <dbReference type="Proteomes" id="UP000199406"/>
    </source>
</evidence>
<evidence type="ECO:0000313" key="8">
    <source>
        <dbReference type="EMBL" id="SDG03361.1"/>
    </source>
</evidence>
<dbReference type="STRING" id="1550231.SAMN05660662_0067"/>
<dbReference type="Proteomes" id="UP000199406">
    <property type="component" value="Unassembled WGS sequence"/>
</dbReference>
<evidence type="ECO:0000256" key="5">
    <source>
        <dbReference type="ARBA" id="ARBA00023136"/>
    </source>
</evidence>
<feature type="transmembrane region" description="Helical" evidence="6">
    <location>
        <begin position="51"/>
        <end position="70"/>
    </location>
</feature>
<evidence type="ECO:0000256" key="3">
    <source>
        <dbReference type="ARBA" id="ARBA00022692"/>
    </source>
</evidence>
<dbReference type="InterPro" id="IPR020846">
    <property type="entry name" value="MFS_dom"/>
</dbReference>
<dbReference type="GO" id="GO:0022857">
    <property type="term" value="F:transmembrane transporter activity"/>
    <property type="evidence" value="ECO:0007669"/>
    <property type="project" value="InterPro"/>
</dbReference>
<dbReference type="Pfam" id="PF07690">
    <property type="entry name" value="MFS_1"/>
    <property type="match status" value="1"/>
</dbReference>
<dbReference type="EMBL" id="FNBT01000010">
    <property type="protein sequence ID" value="SDG03361.1"/>
    <property type="molecule type" value="Genomic_DNA"/>
</dbReference>
<dbReference type="PANTHER" id="PTHR42718">
    <property type="entry name" value="MAJOR FACILITATOR SUPERFAMILY MULTIDRUG TRANSPORTER MFSC"/>
    <property type="match status" value="1"/>
</dbReference>
<dbReference type="InterPro" id="IPR011701">
    <property type="entry name" value="MFS"/>
</dbReference>
<feature type="transmembrane region" description="Helical" evidence="6">
    <location>
        <begin position="15"/>
        <end position="39"/>
    </location>
</feature>
<feature type="transmembrane region" description="Helical" evidence="6">
    <location>
        <begin position="335"/>
        <end position="366"/>
    </location>
</feature>
<keyword evidence="5 6" id="KW-0472">Membrane</keyword>
<feature type="domain" description="Major facilitator superfamily (MFS) profile" evidence="7">
    <location>
        <begin position="16"/>
        <end position="454"/>
    </location>
</feature>
<dbReference type="AlphaFoldDB" id="A0A1G7QXV4"/>
<dbReference type="OrthoDB" id="7375466at2"/>
<evidence type="ECO:0000256" key="2">
    <source>
        <dbReference type="ARBA" id="ARBA00022448"/>
    </source>
</evidence>
<name>A0A1G7QXV4_9ACTN</name>
<dbReference type="GO" id="GO:0005886">
    <property type="term" value="C:plasma membrane"/>
    <property type="evidence" value="ECO:0007669"/>
    <property type="project" value="UniProtKB-SubCell"/>
</dbReference>
<evidence type="ECO:0000256" key="1">
    <source>
        <dbReference type="ARBA" id="ARBA00004651"/>
    </source>
</evidence>
<feature type="transmembrane region" description="Helical" evidence="6">
    <location>
        <begin position="82"/>
        <end position="101"/>
    </location>
</feature>
<dbReference type="PROSITE" id="PS50850">
    <property type="entry name" value="MFS"/>
    <property type="match status" value="1"/>
</dbReference>
<evidence type="ECO:0000256" key="4">
    <source>
        <dbReference type="ARBA" id="ARBA00022989"/>
    </source>
</evidence>
<keyword evidence="2" id="KW-0813">Transport</keyword>
<feature type="transmembrane region" description="Helical" evidence="6">
    <location>
        <begin position="300"/>
        <end position="323"/>
    </location>
</feature>
<organism evidence="8 9">
    <name type="scientific">Blastococcus aurantiacus</name>
    <dbReference type="NCBI Taxonomy" id="1550231"/>
    <lineage>
        <taxon>Bacteria</taxon>
        <taxon>Bacillati</taxon>
        <taxon>Actinomycetota</taxon>
        <taxon>Actinomycetes</taxon>
        <taxon>Geodermatophilales</taxon>
        <taxon>Geodermatophilaceae</taxon>
        <taxon>Blastococcus</taxon>
    </lineage>
</organism>
<comment type="subcellular location">
    <subcellularLocation>
        <location evidence="1">Cell membrane</location>
        <topology evidence="1">Multi-pass membrane protein</topology>
    </subcellularLocation>
</comment>
<proteinExistence type="predicted"/>
<accession>A0A1G7QXV4</accession>
<sequence length="456" mass="47125">MSEQPDVPRPERRRWILVACLAGMFATTFPATILTIAVQPIALDLDSTPSTVLWVTTAPLLAAAVSTPVLGRLGDLRGHRKLFLTGMVVAALFAIGTALAWNAGSLITARTISQLGSAATIPSSFAMLFRAHPPEQRVRVSSLASAVLAGAAVVGVVIGGPLVDLVGWRIIFAVQAAVCVAALVAAIPVLPADPADREKIPLDLPGALALALATLALTFGVNRLGVWGPSPVPIACLVVVPFAVWALIRIERRAPHPLLPIRVLSTRNTRVVTAASFFLGAGWMGNFVLTPLLMQSVMGLSAGLTSLLSVPRALFIVGAAPTASRWGQRFGERKLVVVSAAGLGLVMASMTVGALTTSIVAIAIALPLSGWAFGHAQPGLVSAMGHAVDERDFGLATSLQQTANQIGAVVGIGLFTALAGDATTAGPFAVVYLLTALCACIAVPFALLIRDGHTSR</sequence>
<protein>
    <submittedName>
        <fullName evidence="8">Predicted arabinose efflux permease, MFS family</fullName>
    </submittedName>
</protein>
<dbReference type="RefSeq" id="WP_091770947.1">
    <property type="nucleotide sequence ID" value="NZ_FNBT01000010.1"/>
</dbReference>
<feature type="transmembrane region" description="Helical" evidence="6">
    <location>
        <begin position="202"/>
        <end position="220"/>
    </location>
</feature>
<feature type="transmembrane region" description="Helical" evidence="6">
    <location>
        <begin position="140"/>
        <end position="160"/>
    </location>
</feature>
<dbReference type="SUPFAM" id="SSF103473">
    <property type="entry name" value="MFS general substrate transporter"/>
    <property type="match status" value="1"/>
</dbReference>
<reference evidence="9" key="1">
    <citation type="submission" date="2016-10" db="EMBL/GenBank/DDBJ databases">
        <authorList>
            <person name="Varghese N."/>
            <person name="Submissions S."/>
        </authorList>
    </citation>
    <scope>NUCLEOTIDE SEQUENCE [LARGE SCALE GENOMIC DNA]</scope>
    <source>
        <strain evidence="9">DSM 44268</strain>
    </source>
</reference>
<feature type="transmembrane region" description="Helical" evidence="6">
    <location>
        <begin position="271"/>
        <end position="294"/>
    </location>
</feature>
<evidence type="ECO:0000259" key="7">
    <source>
        <dbReference type="PROSITE" id="PS50850"/>
    </source>
</evidence>
<feature type="transmembrane region" description="Helical" evidence="6">
    <location>
        <begin position="166"/>
        <end position="190"/>
    </location>
</feature>
<dbReference type="PANTHER" id="PTHR42718:SF9">
    <property type="entry name" value="MAJOR FACILITATOR SUPERFAMILY MULTIDRUG TRANSPORTER MFSC"/>
    <property type="match status" value="1"/>
</dbReference>
<feature type="transmembrane region" description="Helical" evidence="6">
    <location>
        <begin position="429"/>
        <end position="449"/>
    </location>
</feature>
<dbReference type="Gene3D" id="1.20.1720.10">
    <property type="entry name" value="Multidrug resistance protein D"/>
    <property type="match status" value="1"/>
</dbReference>
<keyword evidence="4 6" id="KW-1133">Transmembrane helix</keyword>
<gene>
    <name evidence="8" type="ORF">SAMN05660662_0067</name>
</gene>